<evidence type="ECO:0000313" key="1">
    <source>
        <dbReference type="EMBL" id="QHS83125.1"/>
    </source>
</evidence>
<organism evidence="1">
    <name type="scientific">viral metagenome</name>
    <dbReference type="NCBI Taxonomy" id="1070528"/>
    <lineage>
        <taxon>unclassified sequences</taxon>
        <taxon>metagenomes</taxon>
        <taxon>organismal metagenomes</taxon>
    </lineage>
</organism>
<reference evidence="1" key="1">
    <citation type="journal article" date="2020" name="Nature">
        <title>Giant virus diversity and host interactions through global metagenomics.</title>
        <authorList>
            <person name="Schulz F."/>
            <person name="Roux S."/>
            <person name="Paez-Espino D."/>
            <person name="Jungbluth S."/>
            <person name="Walsh D.A."/>
            <person name="Denef V.J."/>
            <person name="McMahon K.D."/>
            <person name="Konstantinidis K.T."/>
            <person name="Eloe-Fadrosh E.A."/>
            <person name="Kyrpides N.C."/>
            <person name="Woyke T."/>
        </authorList>
    </citation>
    <scope>NUCLEOTIDE SEQUENCE</scope>
    <source>
        <strain evidence="1">GVMAG-S-ERX555943-30</strain>
    </source>
</reference>
<proteinExistence type="predicted"/>
<name>A0A6C0AV64_9ZZZZ</name>
<dbReference type="EMBL" id="MN738749">
    <property type="protein sequence ID" value="QHS83125.1"/>
    <property type="molecule type" value="Genomic_DNA"/>
</dbReference>
<protein>
    <submittedName>
        <fullName evidence="1">Uncharacterized protein</fullName>
    </submittedName>
</protein>
<sequence>MYVVLVISTHGAIRTKRTSECIKKVPRIKTFKLPVNMYKIDASIPGDSYNPPTDTFNIDIKEKILNLAALHKDNEPYEKIKEALPRELKRMEHSYGFEFIGYEGTQHESGNRIYNKMYSFNSDEAQSAADFKIELFVSDECGNMNYENITEEVFGVSNIRHTINLKDYEILLSTLLKRVHSKIVDMVDCNYILIDLTCSSIVNSNNQRYNDRTNRLLIRTAKKGFNN</sequence>
<accession>A0A6C0AV64</accession>
<dbReference type="AlphaFoldDB" id="A0A6C0AV64"/>